<sequence>MKIGRTLYFAAALILVVLSFFLYSSRYYPLLSSDDALNVLMTYYYRLPHDIYCWGQDRGGTLIPLISQVFHRWLGFSPIVSVSFSNYLVLILGYWGFSSLLKNSYTKLLFAIVWFFPPIRFVDLTRFPIGVQYSLIGFSIYLINKVRFNQRNRIFSHVLMVLVVLILCISVWVSDLSLVSITLLIFTLFFFRYREIGKLSIPKSVLFYIVGGVAGVFFMLRFAKRHATGVTGNYLGINTWAEFWQAVETLVNEFLSVYTFQNDDIIFSIYAWFVMISLLFLAFCVLRSSSFVVPERIRPWLAFFILDFVVVLGGMAFSKWVLLNGMGRWYFVSSYISLSLVVLILLDNNSMKDFRNRAVHGVIALTILLGAVSTPHYLKFVRPKTLKSKVDIKREFLTLGEIGIIGEFWNSYISACPNPSILKATAHDKSVVRNKELVNEVFAQPEIYVIRDMWMKSFPDSLKQFGHTLVRDGEPFKMAGCDVCKYADVERD</sequence>
<evidence type="ECO:0000313" key="2">
    <source>
        <dbReference type="EMBL" id="SHF86207.1"/>
    </source>
</evidence>
<keyword evidence="1" id="KW-0472">Membrane</keyword>
<dbReference type="Proteomes" id="UP000184164">
    <property type="component" value="Unassembled WGS sequence"/>
</dbReference>
<dbReference type="EMBL" id="FQUM01000011">
    <property type="protein sequence ID" value="SHF86207.1"/>
    <property type="molecule type" value="Genomic_DNA"/>
</dbReference>
<name>A0A1M5F3V8_9BACT</name>
<feature type="transmembrane region" description="Helical" evidence="1">
    <location>
        <begin position="155"/>
        <end position="172"/>
    </location>
</feature>
<gene>
    <name evidence="2" type="ORF">SAMN05444274_1117</name>
</gene>
<feature type="transmembrane region" description="Helical" evidence="1">
    <location>
        <begin position="358"/>
        <end position="378"/>
    </location>
</feature>
<evidence type="ECO:0008006" key="4">
    <source>
        <dbReference type="Google" id="ProtNLM"/>
    </source>
</evidence>
<accession>A0A1M5F3V8</accession>
<feature type="transmembrane region" description="Helical" evidence="1">
    <location>
        <begin position="300"/>
        <end position="322"/>
    </location>
</feature>
<organism evidence="2 3">
    <name type="scientific">Mariniphaga anaerophila</name>
    <dbReference type="NCBI Taxonomy" id="1484053"/>
    <lineage>
        <taxon>Bacteria</taxon>
        <taxon>Pseudomonadati</taxon>
        <taxon>Bacteroidota</taxon>
        <taxon>Bacteroidia</taxon>
        <taxon>Marinilabiliales</taxon>
        <taxon>Prolixibacteraceae</taxon>
        <taxon>Mariniphaga</taxon>
    </lineage>
</organism>
<feature type="transmembrane region" description="Helical" evidence="1">
    <location>
        <begin position="73"/>
        <end position="97"/>
    </location>
</feature>
<feature type="transmembrane region" description="Helical" evidence="1">
    <location>
        <begin position="205"/>
        <end position="223"/>
    </location>
</feature>
<protein>
    <recommendedName>
        <fullName evidence="4">4-amino-4-deoxy-L-arabinose transferase</fullName>
    </recommendedName>
</protein>
<proteinExistence type="predicted"/>
<feature type="transmembrane region" description="Helical" evidence="1">
    <location>
        <begin position="7"/>
        <end position="24"/>
    </location>
</feature>
<keyword evidence="1" id="KW-0812">Transmembrane</keyword>
<feature type="transmembrane region" description="Helical" evidence="1">
    <location>
        <begin position="328"/>
        <end position="346"/>
    </location>
</feature>
<dbReference type="RefSeq" id="WP_073003189.1">
    <property type="nucleotide sequence ID" value="NZ_FQUM01000011.1"/>
</dbReference>
<dbReference type="OrthoDB" id="1492504at2"/>
<feature type="transmembrane region" description="Helical" evidence="1">
    <location>
        <begin position="178"/>
        <end position="193"/>
    </location>
</feature>
<evidence type="ECO:0000256" key="1">
    <source>
        <dbReference type="SAM" id="Phobius"/>
    </source>
</evidence>
<keyword evidence="1" id="KW-1133">Transmembrane helix</keyword>
<feature type="transmembrane region" description="Helical" evidence="1">
    <location>
        <begin position="265"/>
        <end position="288"/>
    </location>
</feature>
<evidence type="ECO:0000313" key="3">
    <source>
        <dbReference type="Proteomes" id="UP000184164"/>
    </source>
</evidence>
<keyword evidence="3" id="KW-1185">Reference proteome</keyword>
<dbReference type="AlphaFoldDB" id="A0A1M5F3V8"/>
<reference evidence="2 3" key="1">
    <citation type="submission" date="2016-11" db="EMBL/GenBank/DDBJ databases">
        <authorList>
            <person name="Jaros S."/>
            <person name="Januszkiewicz K."/>
            <person name="Wedrychowicz H."/>
        </authorList>
    </citation>
    <scope>NUCLEOTIDE SEQUENCE [LARGE SCALE GENOMIC DNA]</scope>
    <source>
        <strain evidence="2 3">DSM 26910</strain>
    </source>
</reference>